<keyword evidence="3" id="KW-0808">Transferase</keyword>
<evidence type="ECO:0000256" key="7">
    <source>
        <dbReference type="ARBA" id="ARBA00023315"/>
    </source>
</evidence>
<organism evidence="9 10">
    <name type="scientific">Pseudomonas shirazensis</name>
    <dbReference type="NCBI Taxonomy" id="2745494"/>
    <lineage>
        <taxon>Bacteria</taxon>
        <taxon>Pseudomonadati</taxon>
        <taxon>Pseudomonadota</taxon>
        <taxon>Gammaproteobacteria</taxon>
        <taxon>Pseudomonadales</taxon>
        <taxon>Pseudomonadaceae</taxon>
        <taxon>Pseudomonas</taxon>
    </lineage>
</organism>
<evidence type="ECO:0000256" key="1">
    <source>
        <dbReference type="ARBA" id="ARBA00004418"/>
    </source>
</evidence>
<evidence type="ECO:0000313" key="10">
    <source>
        <dbReference type="Proteomes" id="UP001386972"/>
    </source>
</evidence>
<keyword evidence="7" id="KW-0012">Acyltransferase</keyword>
<accession>A0ABU9A5W3</accession>
<evidence type="ECO:0000256" key="3">
    <source>
        <dbReference type="ARBA" id="ARBA00022679"/>
    </source>
</evidence>
<feature type="domain" description="AlgX/AlgJ SGNH hydrolase-like" evidence="8">
    <location>
        <begin position="68"/>
        <end position="256"/>
    </location>
</feature>
<evidence type="ECO:0000256" key="2">
    <source>
        <dbReference type="ARBA" id="ARBA00005182"/>
    </source>
</evidence>
<protein>
    <recommendedName>
        <fullName evidence="8">AlgX/AlgJ SGNH hydrolase-like domain-containing protein</fullName>
    </recommendedName>
</protein>
<keyword evidence="6" id="KW-0016">Alginate biosynthesis</keyword>
<dbReference type="EMBL" id="JBBNAW010000034">
    <property type="protein sequence ID" value="MEK2611970.1"/>
    <property type="molecule type" value="Genomic_DNA"/>
</dbReference>
<gene>
    <name evidence="9" type="ORF">WLF18_23040</name>
</gene>
<dbReference type="InterPro" id="IPR031811">
    <property type="entry name" value="ALGX/ALGJ_SGNH-like"/>
</dbReference>
<keyword evidence="10" id="KW-1185">Reference proteome</keyword>
<dbReference type="Proteomes" id="UP001386972">
    <property type="component" value="Unassembled WGS sequence"/>
</dbReference>
<comment type="subcellular location">
    <subcellularLocation>
        <location evidence="1">Periplasm</location>
    </subcellularLocation>
</comment>
<keyword evidence="4" id="KW-0732">Signal</keyword>
<proteinExistence type="predicted"/>
<dbReference type="Pfam" id="PF16822">
    <property type="entry name" value="ALGX"/>
    <property type="match status" value="1"/>
</dbReference>
<evidence type="ECO:0000256" key="4">
    <source>
        <dbReference type="ARBA" id="ARBA00022729"/>
    </source>
</evidence>
<evidence type="ECO:0000256" key="5">
    <source>
        <dbReference type="ARBA" id="ARBA00022764"/>
    </source>
</evidence>
<dbReference type="RefSeq" id="WP_340613136.1">
    <property type="nucleotide sequence ID" value="NZ_JBBNAW010000034.1"/>
</dbReference>
<name>A0ABU9A5W3_9PSED</name>
<comment type="caution">
    <text evidence="9">The sequence shown here is derived from an EMBL/GenBank/DDBJ whole genome shotgun (WGS) entry which is preliminary data.</text>
</comment>
<comment type="pathway">
    <text evidence="2">Glycan biosynthesis; alginate biosynthesis.</text>
</comment>
<evidence type="ECO:0000259" key="8">
    <source>
        <dbReference type="Pfam" id="PF16822"/>
    </source>
</evidence>
<sequence length="507" mass="55268">MKKLVIIFFATALALLLIAPVVNTVIAISTPQTTFKYWRKNLYNLDFASQALAKQLYPLGTSTDPEKVIVGNQGWLYLGDSYAKSITTKRAGYNPADEAALQGIADNIASWNTWFSEHGVKAFRVVIGPDKDSVYPEHLPAWAAHATPSAMDVLVSKSNPDLVIYPKAALIAAKSRFPAALYYKTDTHWNVIGGSIAFNGLVASMAAAAPALSWPAQVTADDLIISDKAGGDLAAFLRIKNSLHDSELELHRYADTPLPVEQQEFFTGKAIDSQGGTDVIGLTTATLVSSPEALNDKRVLWLRDSYGTAMATLMAATFRETLQLHHNRASQQMLTELIDKFKPEYVIVTHVERDVRGGFLTLRPVFEVSQSGDGFSAVSTALAPQPHHLKATATPDQFAVDGIDPFVVFNLDRPTPTANVSRLMFELSCDSNQEQIPVQLYWHSEQSVFSEANSITVIARNGLNSLSLLANPAWANDAAVTQIRLDLADPAKCSNVAFRNVQLGTVH</sequence>
<reference evidence="9 10" key="1">
    <citation type="submission" date="2024-03" db="EMBL/GenBank/DDBJ databases">
        <title>Screening, Identification and Application of a Plant Lactobacillus Strain.</title>
        <authorList>
            <person name="Li Y.L."/>
        </authorList>
    </citation>
    <scope>NUCLEOTIDE SEQUENCE [LARGE SCALE GENOMIC DNA]</scope>
    <source>
        <strain evidence="9 10">JDB</strain>
    </source>
</reference>
<keyword evidence="5" id="KW-0574">Periplasm</keyword>
<evidence type="ECO:0000313" key="9">
    <source>
        <dbReference type="EMBL" id="MEK2611970.1"/>
    </source>
</evidence>
<evidence type="ECO:0000256" key="6">
    <source>
        <dbReference type="ARBA" id="ARBA00022841"/>
    </source>
</evidence>